<evidence type="ECO:0000313" key="2">
    <source>
        <dbReference type="Proteomes" id="UP001642483"/>
    </source>
</evidence>
<protein>
    <submittedName>
        <fullName evidence="1">Uncharacterized protein</fullName>
    </submittedName>
</protein>
<keyword evidence="2" id="KW-1185">Reference proteome</keyword>
<evidence type="ECO:0000313" key="1">
    <source>
        <dbReference type="EMBL" id="CAK8676988.1"/>
    </source>
</evidence>
<comment type="caution">
    <text evidence="1">The sequence shown here is derived from an EMBL/GenBank/DDBJ whole genome shotgun (WGS) entry which is preliminary data.</text>
</comment>
<reference evidence="1 2" key="1">
    <citation type="submission" date="2024-02" db="EMBL/GenBank/DDBJ databases">
        <authorList>
            <person name="Daric V."/>
            <person name="Darras S."/>
        </authorList>
    </citation>
    <scope>NUCLEOTIDE SEQUENCE [LARGE SCALE GENOMIC DNA]</scope>
</reference>
<dbReference type="Proteomes" id="UP001642483">
    <property type="component" value="Unassembled WGS sequence"/>
</dbReference>
<sequence length="98" mass="11418">MLALKQNYISAHEYLVTPLTSRKKYDIHQSNKQGNEHQTVPANPNSKCKLLNFANSHSDKMDNTGHLITIKRMIDLWEPLKAQFFSLKHPPRVLNKFF</sequence>
<proteinExistence type="predicted"/>
<dbReference type="EMBL" id="CAWYQH010000035">
    <property type="protein sequence ID" value="CAK8676988.1"/>
    <property type="molecule type" value="Genomic_DNA"/>
</dbReference>
<organism evidence="1 2">
    <name type="scientific">Clavelina lepadiformis</name>
    <name type="common">Light-bulb sea squirt</name>
    <name type="synonym">Ascidia lepadiformis</name>
    <dbReference type="NCBI Taxonomy" id="159417"/>
    <lineage>
        <taxon>Eukaryota</taxon>
        <taxon>Metazoa</taxon>
        <taxon>Chordata</taxon>
        <taxon>Tunicata</taxon>
        <taxon>Ascidiacea</taxon>
        <taxon>Aplousobranchia</taxon>
        <taxon>Clavelinidae</taxon>
        <taxon>Clavelina</taxon>
    </lineage>
</organism>
<name>A0ABP0FBC8_CLALP</name>
<gene>
    <name evidence="1" type="ORF">CVLEPA_LOCUS6394</name>
</gene>
<accession>A0ABP0FBC8</accession>